<feature type="region of interest" description="Disordered" evidence="6">
    <location>
        <begin position="199"/>
        <end position="226"/>
    </location>
</feature>
<dbReference type="GO" id="GO:0008266">
    <property type="term" value="F:poly(U) RNA binding"/>
    <property type="evidence" value="ECO:0007669"/>
    <property type="project" value="UniProtKB-ARBA"/>
</dbReference>
<keyword evidence="10" id="KW-1185">Reference proteome</keyword>
<evidence type="ECO:0000256" key="1">
    <source>
        <dbReference type="ARBA" id="ARBA00004123"/>
    </source>
</evidence>
<dbReference type="SUPFAM" id="SSF54928">
    <property type="entry name" value="RNA-binding domain, RBD"/>
    <property type="match status" value="2"/>
</dbReference>
<dbReference type="Proteomes" id="UP001152759">
    <property type="component" value="Chromosome 6"/>
</dbReference>
<dbReference type="Gene3D" id="3.30.70.330">
    <property type="match status" value="2"/>
</dbReference>
<organism evidence="9">
    <name type="scientific">Bemisia tabaci</name>
    <name type="common">Sweetpotato whitefly</name>
    <name type="synonym">Aleurodes tabaci</name>
    <dbReference type="NCBI Taxonomy" id="7038"/>
    <lineage>
        <taxon>Eukaryota</taxon>
        <taxon>Metazoa</taxon>
        <taxon>Ecdysozoa</taxon>
        <taxon>Arthropoda</taxon>
        <taxon>Hexapoda</taxon>
        <taxon>Insecta</taxon>
        <taxon>Pterygota</taxon>
        <taxon>Neoptera</taxon>
        <taxon>Paraneoptera</taxon>
        <taxon>Hemiptera</taxon>
        <taxon>Sternorrhyncha</taxon>
        <taxon>Aleyrodoidea</taxon>
        <taxon>Aleyrodidae</taxon>
        <taxon>Aleyrodinae</taxon>
        <taxon>Bemisia</taxon>
    </lineage>
</organism>
<dbReference type="GO" id="GO:0005737">
    <property type="term" value="C:cytoplasm"/>
    <property type="evidence" value="ECO:0007669"/>
    <property type="project" value="UniProtKB-ARBA"/>
</dbReference>
<dbReference type="Pfam" id="PF00076">
    <property type="entry name" value="RRM_1"/>
    <property type="match status" value="2"/>
</dbReference>
<evidence type="ECO:0000256" key="4">
    <source>
        <dbReference type="ARBA" id="ARBA00023242"/>
    </source>
</evidence>
<accession>A0A451FV24</accession>
<reference evidence="9" key="1">
    <citation type="submission" date="2017-12" db="EMBL/GenBank/DDBJ databases">
        <title>Genome-wide dissection of sex determination genes in a highly invasive whitefly, Bemisia tabaci Q.</title>
        <authorList>
            <person name="Liu Y."/>
        </authorList>
    </citation>
    <scope>NUCLEOTIDE SEQUENCE</scope>
</reference>
<gene>
    <name evidence="8" type="ORF">BEMITA_LOCUS10365</name>
</gene>
<name>A0A451FV24_BEMTA</name>
<sequence>MSTFNQNNDTQLTNLIVNYLPQNMTDKELFSMFVTIGPVESCRVMKDNKTGYSFGFGFVNYSRKEDAARAISSLNGLQVQNKRLKVSYARPSGEEIKETNLYVTNLPRTITEEQLEFMFSKFGRIVQKNLLKDKVTGMPRGVAFVRFDRREEALEAIERMNGTVPEGSQDPITVKIAEEHGKQKAAYYAGFHAGYNQSRGGGAAGKKPGSVATPNRGGFHNARGNQAANYNNPLYSAYQPVIPNHRNLPGNFGGAVRQDKSHYRFNPVAFNTGYNVGGGYY</sequence>
<dbReference type="PANTHER" id="PTHR10352">
    <property type="entry name" value="EUKARYOTIC TRANSLATION INITIATION FACTOR 3 SUBUNIT G"/>
    <property type="match status" value="1"/>
</dbReference>
<keyword evidence="4" id="KW-0539">Nucleus</keyword>
<dbReference type="FunFam" id="3.30.70.330:FF:000205">
    <property type="entry name" value="Sex lethal, isoform B"/>
    <property type="match status" value="1"/>
</dbReference>
<evidence type="ECO:0000256" key="3">
    <source>
        <dbReference type="ARBA" id="ARBA00022884"/>
    </source>
</evidence>
<keyword evidence="2" id="KW-0677">Repeat</keyword>
<dbReference type="InterPro" id="IPR035979">
    <property type="entry name" value="RBD_domain_sf"/>
</dbReference>
<reference evidence="8" key="2">
    <citation type="submission" date="2021-12" db="EMBL/GenBank/DDBJ databases">
        <authorList>
            <person name="King R."/>
        </authorList>
    </citation>
    <scope>NUCLEOTIDE SEQUENCE</scope>
</reference>
<evidence type="ECO:0000259" key="7">
    <source>
        <dbReference type="PROSITE" id="PS50102"/>
    </source>
</evidence>
<dbReference type="FunFam" id="3.30.70.330:FF:000383">
    <property type="entry name" value="Sex lethal, isoform D"/>
    <property type="match status" value="1"/>
</dbReference>
<comment type="subcellular location">
    <subcellularLocation>
        <location evidence="1">Nucleus</location>
    </subcellularLocation>
</comment>
<dbReference type="SMART" id="SM00361">
    <property type="entry name" value="RRM_1"/>
    <property type="match status" value="2"/>
</dbReference>
<proteinExistence type="evidence at transcript level"/>
<evidence type="ECO:0000313" key="9">
    <source>
        <dbReference type="EMBL" id="QAB02874.1"/>
    </source>
</evidence>
<dbReference type="OrthoDB" id="266020at2759"/>
<evidence type="ECO:0000256" key="5">
    <source>
        <dbReference type="PROSITE-ProRule" id="PRU00176"/>
    </source>
</evidence>
<dbReference type="EMBL" id="OU963867">
    <property type="protein sequence ID" value="CAH0391779.1"/>
    <property type="molecule type" value="Genomic_DNA"/>
</dbReference>
<evidence type="ECO:0000313" key="8">
    <source>
        <dbReference type="EMBL" id="CAH0391779.1"/>
    </source>
</evidence>
<evidence type="ECO:0000256" key="2">
    <source>
        <dbReference type="ARBA" id="ARBA00022737"/>
    </source>
</evidence>
<dbReference type="GO" id="GO:0050686">
    <property type="term" value="P:negative regulation of mRNA processing"/>
    <property type="evidence" value="ECO:0007669"/>
    <property type="project" value="UniProtKB-ARBA"/>
</dbReference>
<feature type="domain" description="RRM" evidence="7">
    <location>
        <begin position="13"/>
        <end position="91"/>
    </location>
</feature>
<protein>
    <submittedName>
        <fullName evidence="9">Sex-lethal</fullName>
    </submittedName>
</protein>
<dbReference type="KEGG" id="btab:109040795"/>
<evidence type="ECO:0000256" key="6">
    <source>
        <dbReference type="SAM" id="MobiDB-lite"/>
    </source>
</evidence>
<dbReference type="InterPro" id="IPR003954">
    <property type="entry name" value="RRM_euk-type"/>
</dbReference>
<feature type="domain" description="RRM" evidence="7">
    <location>
        <begin position="99"/>
        <end position="179"/>
    </location>
</feature>
<dbReference type="AlphaFoldDB" id="A0A451FV24"/>
<evidence type="ECO:0000313" key="10">
    <source>
        <dbReference type="Proteomes" id="UP001152759"/>
    </source>
</evidence>
<dbReference type="GO" id="GO:0009967">
    <property type="term" value="P:positive regulation of signal transduction"/>
    <property type="evidence" value="ECO:0007669"/>
    <property type="project" value="UniProtKB-ARBA"/>
</dbReference>
<dbReference type="GO" id="GO:0010629">
    <property type="term" value="P:negative regulation of gene expression"/>
    <property type="evidence" value="ECO:0007669"/>
    <property type="project" value="UniProtKB-ARBA"/>
</dbReference>
<dbReference type="GO" id="GO:0003729">
    <property type="term" value="F:mRNA binding"/>
    <property type="evidence" value="ECO:0007669"/>
    <property type="project" value="UniProtKB-ARBA"/>
</dbReference>
<dbReference type="PRINTS" id="PR00961">
    <property type="entry name" value="HUDSXLRNA"/>
</dbReference>
<dbReference type="GO" id="GO:1990904">
    <property type="term" value="C:ribonucleoprotein complex"/>
    <property type="evidence" value="ECO:0007669"/>
    <property type="project" value="InterPro"/>
</dbReference>
<keyword evidence="3 5" id="KW-0694">RNA-binding</keyword>
<dbReference type="PROSITE" id="PS50102">
    <property type="entry name" value="RRM"/>
    <property type="match status" value="2"/>
</dbReference>
<dbReference type="InterPro" id="IPR002343">
    <property type="entry name" value="Hud_Sxl_RNA"/>
</dbReference>
<dbReference type="InterPro" id="IPR012677">
    <property type="entry name" value="Nucleotide-bd_a/b_plait_sf"/>
</dbReference>
<dbReference type="InterPro" id="IPR000504">
    <property type="entry name" value="RRM_dom"/>
</dbReference>
<dbReference type="EMBL" id="MG708334">
    <property type="protein sequence ID" value="QAB02874.1"/>
    <property type="molecule type" value="mRNA"/>
</dbReference>
<dbReference type="GO" id="GO:0005634">
    <property type="term" value="C:nucleus"/>
    <property type="evidence" value="ECO:0007669"/>
    <property type="project" value="UniProtKB-SubCell"/>
</dbReference>
<dbReference type="SMART" id="SM00360">
    <property type="entry name" value="RRM"/>
    <property type="match status" value="2"/>
</dbReference>